<sequence>MPLSEDQTASTAVPQSSLQASCSPRRKGILALAVFTLALGACGGGDDPPPVVTTPPATPSGCELDGSTGGQAVVLPGDPSAPEQATGYAPKATVYSKTYMAVTNNPLSTKVACDVLKDGGTAVDAAVAAQMVLNLVEPQSSGIGGGAFIMYYDAATKAVTAYDGRETAPAGADENYIQWKSASDQTAPAPSAVRSGRSIGTPGTLRVLELAHSEHGKQPWKALFSPAIKLATDGFAIPPRMAAAISGTTTVANIQRDPEMAAYFLNPDGTPRAVNTIIKNPALANVFSAIASDGADAFYKNGPIAQAIVAKIQTTYDGNTTPGVTTLDDLASYQAKKRTAVCTTYRQYEICGMPPPSSGGIAVAQILGIVENFDMASHAPTLVDQNGGRPSVLGAHLLGEAGHLAYADRNKYVADTDFIGLPDGGWDSMLNKPYLSQRASLISTTGVLTTPVAAGNLGDVPLSPSSVEERGTTHLSLHDKYGNVVSMTTTIESGLGSYHMTNGFLLNNELTDFNAAPAVDGVLVANRVQPGKRPRSSMSPTLVFRRNADGSRGDFYMTTGSPGGATIIQYVAKTLVASLDWGMDAQQAVSMIDFGGSNGGTGSPMIVGGEHPNVDTSVPSGGLAGDNDPLVRGLRDLGHTVNINAQSSGLSAIIRSTIGGSAVLVGGADPRREGVVLGDTFKP</sequence>
<dbReference type="AlphaFoldDB" id="A0A5P3VLD1"/>
<proteinExistence type="inferred from homology"/>
<gene>
    <name evidence="5" type="ORF">D2917_17475</name>
</gene>
<dbReference type="Proteomes" id="UP000325743">
    <property type="component" value="Chromosome 2"/>
</dbReference>
<evidence type="ECO:0000256" key="2">
    <source>
        <dbReference type="ARBA" id="ARBA00022679"/>
    </source>
</evidence>
<dbReference type="Gene3D" id="3.60.20.40">
    <property type="match status" value="1"/>
</dbReference>
<evidence type="ECO:0000313" key="5">
    <source>
        <dbReference type="EMBL" id="QEZ46081.1"/>
    </source>
</evidence>
<keyword evidence="2 5" id="KW-0808">Transferase</keyword>
<organism evidence="5 6">
    <name type="scientific">Cupriavidus oxalaticus</name>
    <dbReference type="NCBI Taxonomy" id="96344"/>
    <lineage>
        <taxon>Bacteria</taxon>
        <taxon>Pseudomonadati</taxon>
        <taxon>Pseudomonadota</taxon>
        <taxon>Betaproteobacteria</taxon>
        <taxon>Burkholderiales</taxon>
        <taxon>Burkholderiaceae</taxon>
        <taxon>Cupriavidus</taxon>
    </lineage>
</organism>
<evidence type="ECO:0000256" key="4">
    <source>
        <dbReference type="ARBA" id="ARBA00023145"/>
    </source>
</evidence>
<dbReference type="RefSeq" id="WP_151071396.1">
    <property type="nucleotide sequence ID" value="NZ_CP032519.1"/>
</dbReference>
<dbReference type="InterPro" id="IPR051792">
    <property type="entry name" value="GGT_bact"/>
</dbReference>
<keyword evidence="4" id="KW-0865">Zymogen</keyword>
<dbReference type="PANTHER" id="PTHR43199">
    <property type="entry name" value="GLUTATHIONE HYDROLASE"/>
    <property type="match status" value="1"/>
</dbReference>
<reference evidence="5 6" key="1">
    <citation type="submission" date="2018-09" db="EMBL/GenBank/DDBJ databases">
        <title>Complete genome sequence of Cupriavidus oxalaticus T2, a bacterium capable of phenol tolerance and degradation.</title>
        <authorList>
            <person name="Yan J."/>
        </authorList>
    </citation>
    <scope>NUCLEOTIDE SEQUENCE [LARGE SCALE GENOMIC DNA]</scope>
    <source>
        <strain evidence="5 6">T2</strain>
    </source>
</reference>
<keyword evidence="3" id="KW-0378">Hydrolase</keyword>
<dbReference type="GO" id="GO:0016740">
    <property type="term" value="F:transferase activity"/>
    <property type="evidence" value="ECO:0007669"/>
    <property type="project" value="UniProtKB-KW"/>
</dbReference>
<dbReference type="GO" id="GO:0016787">
    <property type="term" value="F:hydrolase activity"/>
    <property type="evidence" value="ECO:0007669"/>
    <property type="project" value="UniProtKB-KW"/>
</dbReference>
<dbReference type="InterPro" id="IPR043137">
    <property type="entry name" value="GGT_ssub_C"/>
</dbReference>
<dbReference type="PANTHER" id="PTHR43199:SF1">
    <property type="entry name" value="GLUTATHIONE HYDROLASE PROENZYME"/>
    <property type="match status" value="1"/>
</dbReference>
<dbReference type="Pfam" id="PF01019">
    <property type="entry name" value="G_glu_transpept"/>
    <property type="match status" value="1"/>
</dbReference>
<protein>
    <submittedName>
        <fullName evidence="5">Gamma-glutamyltransferase family protein</fullName>
    </submittedName>
</protein>
<dbReference type="PRINTS" id="PR01210">
    <property type="entry name" value="GGTRANSPTASE"/>
</dbReference>
<dbReference type="InterPro" id="IPR043138">
    <property type="entry name" value="GGT_lsub"/>
</dbReference>
<evidence type="ECO:0000313" key="6">
    <source>
        <dbReference type="Proteomes" id="UP000325743"/>
    </source>
</evidence>
<dbReference type="Gene3D" id="1.10.246.130">
    <property type="match status" value="1"/>
</dbReference>
<evidence type="ECO:0000256" key="3">
    <source>
        <dbReference type="ARBA" id="ARBA00022801"/>
    </source>
</evidence>
<comment type="similarity">
    <text evidence="1">Belongs to the gamma-glutamyltransferase family.</text>
</comment>
<accession>A0A5P3VLD1</accession>
<name>A0A5P3VLD1_9BURK</name>
<dbReference type="InterPro" id="IPR029055">
    <property type="entry name" value="Ntn_hydrolases_N"/>
</dbReference>
<dbReference type="SUPFAM" id="SSF56235">
    <property type="entry name" value="N-terminal nucleophile aminohydrolases (Ntn hydrolases)"/>
    <property type="match status" value="1"/>
</dbReference>
<evidence type="ECO:0000256" key="1">
    <source>
        <dbReference type="ARBA" id="ARBA00009381"/>
    </source>
</evidence>
<dbReference type="EMBL" id="CP032519">
    <property type="protein sequence ID" value="QEZ46081.1"/>
    <property type="molecule type" value="Genomic_DNA"/>
</dbReference>